<reference evidence="1" key="1">
    <citation type="journal article" date="2020" name="Stud. Mycol.">
        <title>101 Dothideomycetes genomes: a test case for predicting lifestyles and emergence of pathogens.</title>
        <authorList>
            <person name="Haridas S."/>
            <person name="Albert R."/>
            <person name="Binder M."/>
            <person name="Bloem J."/>
            <person name="Labutti K."/>
            <person name="Salamov A."/>
            <person name="Andreopoulos B."/>
            <person name="Baker S."/>
            <person name="Barry K."/>
            <person name="Bills G."/>
            <person name="Bluhm B."/>
            <person name="Cannon C."/>
            <person name="Castanera R."/>
            <person name="Culley D."/>
            <person name="Daum C."/>
            <person name="Ezra D."/>
            <person name="Gonzalez J."/>
            <person name="Henrissat B."/>
            <person name="Kuo A."/>
            <person name="Liang C."/>
            <person name="Lipzen A."/>
            <person name="Lutzoni F."/>
            <person name="Magnuson J."/>
            <person name="Mondo S."/>
            <person name="Nolan M."/>
            <person name="Ohm R."/>
            <person name="Pangilinan J."/>
            <person name="Park H.-J."/>
            <person name="Ramirez L."/>
            <person name="Alfaro M."/>
            <person name="Sun H."/>
            <person name="Tritt A."/>
            <person name="Yoshinaga Y."/>
            <person name="Zwiers L.-H."/>
            <person name="Turgeon B."/>
            <person name="Goodwin S."/>
            <person name="Spatafora J."/>
            <person name="Crous P."/>
            <person name="Grigoriev I."/>
        </authorList>
    </citation>
    <scope>NUCLEOTIDE SEQUENCE</scope>
    <source>
        <strain evidence="1">ATCC 200398</strain>
    </source>
</reference>
<proteinExistence type="predicted"/>
<keyword evidence="1" id="KW-0489">Methyltransferase</keyword>
<keyword evidence="1" id="KW-0808">Transferase</keyword>
<comment type="caution">
    <text evidence="1">The sequence shown here is derived from an EMBL/GenBank/DDBJ whole genome shotgun (WGS) entry which is preliminary data.</text>
</comment>
<gene>
    <name evidence="1" type="ORF">BDR25DRAFT_334510</name>
</gene>
<keyword evidence="2" id="KW-1185">Reference proteome</keyword>
<dbReference type="Proteomes" id="UP000799755">
    <property type="component" value="Unassembled WGS sequence"/>
</dbReference>
<evidence type="ECO:0000313" key="2">
    <source>
        <dbReference type="Proteomes" id="UP000799755"/>
    </source>
</evidence>
<name>A0ACB6QUJ7_9PLEO</name>
<dbReference type="EMBL" id="MU003508">
    <property type="protein sequence ID" value="KAF2470516.1"/>
    <property type="molecule type" value="Genomic_DNA"/>
</dbReference>
<protein>
    <submittedName>
        <fullName evidence="1">S-adenosyl-L-methionine-dependent methyltransferase</fullName>
    </submittedName>
</protein>
<accession>A0ACB6QUJ7</accession>
<sequence>MADANLSLASNEGADLRSRGTAKDKSERAPGGYSRHWEQEGQPIEDDDKARDQRKAQYTDLVNDYYDATTDIYLEAWGESFHFCRFPRGPEPKATAISRHEHYIAHMMGLQPGMRVLDVGCGVGGPAKEIASYANCSIVGLNNNAYQVKKAQELAKKEGMDKSVEFVKGDFMTIPFPSNSFDAVYVIEATVHAPSLEDVYSEIFRVLKPGGTFGVFEWVMTDKFDSSNRKHMAIRLGIERGNGIPTIQTKNAAREAMRTAGFELTVAEDLAERDDPVGWWYVIAGDVKHAQSLQDWSVIVRNTKLGRVAVRLLVRGLEFVRYAPKGTAKITEELIIAGDALVLGGTSGVFTPMYLMVGKKPEA</sequence>
<evidence type="ECO:0000313" key="1">
    <source>
        <dbReference type="EMBL" id="KAF2470516.1"/>
    </source>
</evidence>
<organism evidence="1 2">
    <name type="scientific">Lindgomyces ingoldianus</name>
    <dbReference type="NCBI Taxonomy" id="673940"/>
    <lineage>
        <taxon>Eukaryota</taxon>
        <taxon>Fungi</taxon>
        <taxon>Dikarya</taxon>
        <taxon>Ascomycota</taxon>
        <taxon>Pezizomycotina</taxon>
        <taxon>Dothideomycetes</taxon>
        <taxon>Pleosporomycetidae</taxon>
        <taxon>Pleosporales</taxon>
        <taxon>Lindgomycetaceae</taxon>
        <taxon>Lindgomyces</taxon>
    </lineage>
</organism>